<accession>A0A2T3I0T8</accession>
<dbReference type="GO" id="GO:0043565">
    <property type="term" value="F:sequence-specific DNA binding"/>
    <property type="evidence" value="ECO:0007669"/>
    <property type="project" value="InterPro"/>
</dbReference>
<feature type="domain" description="HTH araC/xylS-type" evidence="1">
    <location>
        <begin position="150"/>
        <end position="247"/>
    </location>
</feature>
<proteinExistence type="predicted"/>
<evidence type="ECO:0000259" key="1">
    <source>
        <dbReference type="PROSITE" id="PS01124"/>
    </source>
</evidence>
<dbReference type="PROSITE" id="PS01124">
    <property type="entry name" value="HTH_ARAC_FAMILY_2"/>
    <property type="match status" value="1"/>
</dbReference>
<dbReference type="Gene3D" id="1.10.10.60">
    <property type="entry name" value="Homeodomain-like"/>
    <property type="match status" value="1"/>
</dbReference>
<sequence>MKCQITINNIIELVPVYSTDMYNFYIIDNASKHELLSISSESENTIVLFLSGDKIHYKSKGFSKYVIAPMGRNCTLDVTITSKSYIICYDLTEEIYQESCSGFYNFINPYDYIVAQLCSNFKGNDVITITALKHLALLSLTHKKTIPDFNRIEEFIFTHIRNTDLSLDLVAESLFMSRRKIQYILNKNNTTYGHLVDSIRFQIFSSEEVSGLSIQQILLLAGVRNISTANRIFLKKSGMTMREFLSNADKKCLRIYR</sequence>
<dbReference type="GO" id="GO:0003700">
    <property type="term" value="F:DNA-binding transcription factor activity"/>
    <property type="evidence" value="ECO:0007669"/>
    <property type="project" value="InterPro"/>
</dbReference>
<reference evidence="2 3" key="1">
    <citation type="submission" date="2018-03" db="EMBL/GenBank/DDBJ databases">
        <title>Whole genome sequencing of Histamine producing bacteria.</title>
        <authorList>
            <person name="Butler K."/>
        </authorList>
    </citation>
    <scope>NUCLEOTIDE SEQUENCE [LARGE SCALE GENOMIC DNA]</scope>
    <source>
        <strain evidence="2 3">DSM 23343</strain>
    </source>
</reference>
<evidence type="ECO:0000313" key="3">
    <source>
        <dbReference type="Proteomes" id="UP000241858"/>
    </source>
</evidence>
<organism evidence="2 3">
    <name type="scientific">Photobacterium aquimaris</name>
    <dbReference type="NCBI Taxonomy" id="512643"/>
    <lineage>
        <taxon>Bacteria</taxon>
        <taxon>Pseudomonadati</taxon>
        <taxon>Pseudomonadota</taxon>
        <taxon>Gammaproteobacteria</taxon>
        <taxon>Vibrionales</taxon>
        <taxon>Vibrionaceae</taxon>
        <taxon>Photobacterium</taxon>
    </lineage>
</organism>
<dbReference type="EMBL" id="PYLY01000007">
    <property type="protein sequence ID" value="PSU10143.1"/>
    <property type="molecule type" value="Genomic_DNA"/>
</dbReference>
<name>A0A2T3I0T8_9GAMM</name>
<evidence type="ECO:0000313" key="2">
    <source>
        <dbReference type="EMBL" id="PSU10143.1"/>
    </source>
</evidence>
<dbReference type="OrthoDB" id="6506763at2"/>
<dbReference type="RefSeq" id="WP_065190079.1">
    <property type="nucleotide sequence ID" value="NZ_LZFB01000013.1"/>
</dbReference>
<comment type="caution">
    <text evidence="2">The sequence shown here is derived from an EMBL/GenBank/DDBJ whole genome shotgun (WGS) entry which is preliminary data.</text>
</comment>
<dbReference type="AlphaFoldDB" id="A0A2T3I0T8"/>
<dbReference type="Proteomes" id="UP000241858">
    <property type="component" value="Unassembled WGS sequence"/>
</dbReference>
<gene>
    <name evidence="2" type="ORF">C0W81_05305</name>
</gene>
<dbReference type="InterPro" id="IPR018060">
    <property type="entry name" value="HTH_AraC"/>
</dbReference>
<protein>
    <submittedName>
        <fullName evidence="2">AraC family transcriptional regulator</fullName>
    </submittedName>
</protein>